<dbReference type="Gene3D" id="1.10.10.10">
    <property type="entry name" value="Winged helix-like DNA-binding domain superfamily/Winged helix DNA-binding domain"/>
    <property type="match status" value="1"/>
</dbReference>
<dbReference type="AlphaFoldDB" id="A0A0S4QTM7"/>
<dbReference type="GO" id="GO:0003700">
    <property type="term" value="F:DNA-binding transcription factor activity"/>
    <property type="evidence" value="ECO:0007669"/>
    <property type="project" value="InterPro"/>
</dbReference>
<feature type="region of interest" description="Disordered" evidence="1">
    <location>
        <begin position="1"/>
        <end position="21"/>
    </location>
</feature>
<dbReference type="InterPro" id="IPR036390">
    <property type="entry name" value="WH_DNA-bd_sf"/>
</dbReference>
<proteinExistence type="predicted"/>
<keyword evidence="3" id="KW-0238">DNA-binding</keyword>
<feature type="domain" description="HTH marR-type" evidence="2">
    <location>
        <begin position="59"/>
        <end position="156"/>
    </location>
</feature>
<dbReference type="Pfam" id="PF12802">
    <property type="entry name" value="MarR_2"/>
    <property type="match status" value="1"/>
</dbReference>
<dbReference type="SMART" id="SM00347">
    <property type="entry name" value="HTH_MARR"/>
    <property type="match status" value="1"/>
</dbReference>
<organism evidence="3 4">
    <name type="scientific">Parafrankia irregularis</name>
    <dbReference type="NCBI Taxonomy" id="795642"/>
    <lineage>
        <taxon>Bacteria</taxon>
        <taxon>Bacillati</taxon>
        <taxon>Actinomycetota</taxon>
        <taxon>Actinomycetes</taxon>
        <taxon>Frankiales</taxon>
        <taxon>Frankiaceae</taxon>
        <taxon>Parafrankia</taxon>
    </lineage>
</organism>
<dbReference type="InterPro" id="IPR052526">
    <property type="entry name" value="HTH-type_Bedaq_tolerance"/>
</dbReference>
<keyword evidence="4" id="KW-1185">Reference proteome</keyword>
<dbReference type="SUPFAM" id="SSF46785">
    <property type="entry name" value="Winged helix' DNA-binding domain"/>
    <property type="match status" value="1"/>
</dbReference>
<protein>
    <submittedName>
        <fullName evidence="3">DNA-binding transcriptional regulator, MarR family</fullName>
    </submittedName>
</protein>
<dbReference type="PANTHER" id="PTHR39515">
    <property type="entry name" value="CONSERVED PROTEIN"/>
    <property type="match status" value="1"/>
</dbReference>
<evidence type="ECO:0000313" key="4">
    <source>
        <dbReference type="Proteomes" id="UP000198802"/>
    </source>
</evidence>
<gene>
    <name evidence="3" type="ORF">Ga0074812_12389</name>
</gene>
<evidence type="ECO:0000313" key="3">
    <source>
        <dbReference type="EMBL" id="CUU58960.1"/>
    </source>
</evidence>
<sequence length="185" mass="20331">MDGSHTAGPPHPDHRAWSEPEVSGDLRLAGDLGESIDDEALRALGNEVLRLSRRRVQLPEESTLDRSSFRILWALAETGPLSMRELEEMLQLEQSTVSRQVKAAIGRGLLEFLPAPGTRRRLLRATPEGERVYAHEGALRAEVFKKALAEFGPDRVRALAAELGALNDAVDRLTAAEPARTPGRQ</sequence>
<name>A0A0S4QTM7_9ACTN</name>
<accession>A0A0S4QTM7</accession>
<dbReference type="InterPro" id="IPR036388">
    <property type="entry name" value="WH-like_DNA-bd_sf"/>
</dbReference>
<evidence type="ECO:0000256" key="1">
    <source>
        <dbReference type="SAM" id="MobiDB-lite"/>
    </source>
</evidence>
<dbReference type="GO" id="GO:0003677">
    <property type="term" value="F:DNA binding"/>
    <property type="evidence" value="ECO:0007669"/>
    <property type="project" value="UniProtKB-KW"/>
</dbReference>
<reference evidence="4" key="1">
    <citation type="submission" date="2015-11" db="EMBL/GenBank/DDBJ databases">
        <authorList>
            <person name="Varghese N."/>
        </authorList>
    </citation>
    <scope>NUCLEOTIDE SEQUENCE [LARGE SCALE GENOMIC DNA]</scope>
    <source>
        <strain evidence="4">DSM 45899</strain>
    </source>
</reference>
<dbReference type="RefSeq" id="WP_091282824.1">
    <property type="nucleotide sequence ID" value="NZ_FAOZ01000023.1"/>
</dbReference>
<dbReference type="EMBL" id="FAOZ01000023">
    <property type="protein sequence ID" value="CUU58960.1"/>
    <property type="molecule type" value="Genomic_DNA"/>
</dbReference>
<evidence type="ECO:0000259" key="2">
    <source>
        <dbReference type="SMART" id="SM00347"/>
    </source>
</evidence>
<dbReference type="Proteomes" id="UP000198802">
    <property type="component" value="Unassembled WGS sequence"/>
</dbReference>
<dbReference type="InterPro" id="IPR000835">
    <property type="entry name" value="HTH_MarR-typ"/>
</dbReference>
<dbReference type="PANTHER" id="PTHR39515:SF2">
    <property type="entry name" value="HTH-TYPE TRANSCRIPTIONAL REGULATOR RV0880"/>
    <property type="match status" value="1"/>
</dbReference>